<evidence type="ECO:0000259" key="2">
    <source>
        <dbReference type="Pfam" id="PF02911"/>
    </source>
</evidence>
<keyword evidence="4" id="KW-1185">Reference proteome</keyword>
<proteinExistence type="predicted"/>
<dbReference type="GO" id="GO:0004479">
    <property type="term" value="F:methionyl-tRNA formyltransferase activity"/>
    <property type="evidence" value="ECO:0007669"/>
    <property type="project" value="TreeGrafter"/>
</dbReference>
<feature type="domain" description="Formyl transferase N-terminal" evidence="1">
    <location>
        <begin position="17"/>
        <end position="180"/>
    </location>
</feature>
<comment type="caution">
    <text evidence="3">The sequence shown here is derived from an EMBL/GenBank/DDBJ whole genome shotgun (WGS) entry which is preliminary data.</text>
</comment>
<dbReference type="RefSeq" id="WP_121522164.1">
    <property type="nucleotide sequence ID" value="NZ_RCHR01000002.1"/>
</dbReference>
<dbReference type="SUPFAM" id="SSF53328">
    <property type="entry name" value="Formyltransferase"/>
    <property type="match status" value="1"/>
</dbReference>
<dbReference type="SUPFAM" id="SSF50486">
    <property type="entry name" value="FMT C-terminal domain-like"/>
    <property type="match status" value="1"/>
</dbReference>
<dbReference type="Pfam" id="PF00551">
    <property type="entry name" value="Formyl_trans_N"/>
    <property type="match status" value="1"/>
</dbReference>
<feature type="domain" description="Formyl transferase C-terminal" evidence="2">
    <location>
        <begin position="209"/>
        <end position="295"/>
    </location>
</feature>
<dbReference type="Proteomes" id="UP000270219">
    <property type="component" value="Unassembled WGS sequence"/>
</dbReference>
<dbReference type="Gene3D" id="3.40.50.12230">
    <property type="match status" value="1"/>
</dbReference>
<dbReference type="AlphaFoldDB" id="A0A498D931"/>
<reference evidence="3 4" key="1">
    <citation type="submission" date="2018-10" db="EMBL/GenBank/DDBJ databases">
        <title>Oceanobacillus sp. YLB-02 draft genome.</title>
        <authorList>
            <person name="Yu L."/>
        </authorList>
    </citation>
    <scope>NUCLEOTIDE SEQUENCE [LARGE SCALE GENOMIC DNA]</scope>
    <source>
        <strain evidence="3 4">YLB-02</strain>
    </source>
</reference>
<dbReference type="InterPro" id="IPR036477">
    <property type="entry name" value="Formyl_transf_N_sf"/>
</dbReference>
<dbReference type="InterPro" id="IPR011034">
    <property type="entry name" value="Formyl_transferase-like_C_sf"/>
</dbReference>
<evidence type="ECO:0008006" key="5">
    <source>
        <dbReference type="Google" id="ProtNLM"/>
    </source>
</evidence>
<dbReference type="InterPro" id="IPR002376">
    <property type="entry name" value="Formyl_transf_N"/>
</dbReference>
<dbReference type="EMBL" id="RCHR01000002">
    <property type="protein sequence ID" value="RLL46913.1"/>
    <property type="molecule type" value="Genomic_DNA"/>
</dbReference>
<evidence type="ECO:0000259" key="1">
    <source>
        <dbReference type="Pfam" id="PF00551"/>
    </source>
</evidence>
<dbReference type="GO" id="GO:0005829">
    <property type="term" value="C:cytosol"/>
    <property type="evidence" value="ECO:0007669"/>
    <property type="project" value="TreeGrafter"/>
</dbReference>
<name>A0A498D931_9BACI</name>
<dbReference type="InterPro" id="IPR005793">
    <property type="entry name" value="Formyl_trans_C"/>
</dbReference>
<protein>
    <recommendedName>
        <fullName evidence="5">Formyl transferase C-terminal domain-containing protein</fullName>
    </recommendedName>
</protein>
<dbReference type="OrthoDB" id="9802815at2"/>
<evidence type="ECO:0000313" key="4">
    <source>
        <dbReference type="Proteomes" id="UP000270219"/>
    </source>
</evidence>
<organism evidence="3 4">
    <name type="scientific">Oceanobacillus piezotolerans</name>
    <dbReference type="NCBI Taxonomy" id="2448030"/>
    <lineage>
        <taxon>Bacteria</taxon>
        <taxon>Bacillati</taxon>
        <taxon>Bacillota</taxon>
        <taxon>Bacilli</taxon>
        <taxon>Bacillales</taxon>
        <taxon>Bacillaceae</taxon>
        <taxon>Oceanobacillus</taxon>
    </lineage>
</organism>
<dbReference type="Pfam" id="PF02911">
    <property type="entry name" value="Formyl_trans_C"/>
    <property type="match status" value="1"/>
</dbReference>
<accession>A0A498D931</accession>
<dbReference type="PANTHER" id="PTHR11138">
    <property type="entry name" value="METHIONYL-TRNA FORMYLTRANSFERASE"/>
    <property type="match status" value="1"/>
</dbReference>
<evidence type="ECO:0000313" key="3">
    <source>
        <dbReference type="EMBL" id="RLL46913.1"/>
    </source>
</evidence>
<gene>
    <name evidence="3" type="ORF">D8M04_06870</name>
</gene>
<sequence>MHYPIVMFGNKETTRYMLEFIHNQVHPIDLIVTVADDKKSTISGYTDLQACAKKLGVPVYIVSSYSLKDKKDVEFFTNHSFDLGISVGWQRIIPAEILAQFKTGLFGFHGSAGHLPFGKGRSPLNWSLIKGHTRFINHCFQYSSKPDDGKIFSTEMFEINQFDTIQTLQYKVLLVGKKQLRQLIESYQNGKVKLFSQSKNHTTWYPKRTPDDGKIDITASTNEIYNLIRGVSHPFPGAFLLSVDQKKLFIWEAYPFDQLIDTFDFWVGEVIEMFGKDAVVKTIDGSILIKKYTFEREIKKGDLFH</sequence>
<dbReference type="PANTHER" id="PTHR11138:SF5">
    <property type="entry name" value="METHIONYL-TRNA FORMYLTRANSFERASE, MITOCHONDRIAL"/>
    <property type="match status" value="1"/>
</dbReference>